<dbReference type="NCBIfam" id="TIGR00732">
    <property type="entry name" value="dprA"/>
    <property type="match status" value="1"/>
</dbReference>
<dbReference type="EMBL" id="RQGG01000007">
    <property type="protein sequence ID" value="TGL55980.1"/>
    <property type="molecule type" value="Genomic_DNA"/>
</dbReference>
<keyword evidence="4" id="KW-1185">Reference proteome</keyword>
<dbReference type="PANTHER" id="PTHR43022:SF1">
    <property type="entry name" value="PROTEIN SMF"/>
    <property type="match status" value="1"/>
</dbReference>
<sequence>MVVSILGHPKVSSFLRKTRIWRKYPRFQTLFEELPKFFPEEDWVSWLRECQKWEKEKNPHWKLLTYDDELYPRSLLEIFDPPLVLVCMGDVTLLQRELVAIVGTRKASPISLTATKALVRSLSEWKQISIVSGMALGIDRQAFVSALEMGIPVVGVLGTTLGTEYPPGNRDLYKRMKLDPKQLLLSEFLLYTEPARWTFPKRNRVISGLSQKVFIMESGKKSGTISTAKSAMEQNRDIFVFDHPKQFDNEGGKMLLRQGAEPVRVQFAESEEKGNQLDPKVVSYEEWFREKNTSYVRKREEVSDFQIIL</sequence>
<accession>A0A4R9JUN7</accession>
<protein>
    <submittedName>
        <fullName evidence="3">DNA-protecting protein DprA</fullName>
    </submittedName>
</protein>
<evidence type="ECO:0000259" key="2">
    <source>
        <dbReference type="Pfam" id="PF02481"/>
    </source>
</evidence>
<dbReference type="PANTHER" id="PTHR43022">
    <property type="entry name" value="PROTEIN SMF"/>
    <property type="match status" value="1"/>
</dbReference>
<comment type="caution">
    <text evidence="3">The sequence shown here is derived from an EMBL/GenBank/DDBJ whole genome shotgun (WGS) entry which is preliminary data.</text>
</comment>
<dbReference type="SUPFAM" id="SSF102405">
    <property type="entry name" value="MCP/YpsA-like"/>
    <property type="match status" value="1"/>
</dbReference>
<feature type="domain" description="Smf/DprA SLOG" evidence="2">
    <location>
        <begin position="62"/>
        <end position="264"/>
    </location>
</feature>
<dbReference type="AlphaFoldDB" id="A0A4R9JUN7"/>
<organism evidence="3 4">
    <name type="scientific">Leptospira kemamanensis</name>
    <dbReference type="NCBI Taxonomy" id="2484942"/>
    <lineage>
        <taxon>Bacteria</taxon>
        <taxon>Pseudomonadati</taxon>
        <taxon>Spirochaetota</taxon>
        <taxon>Spirochaetia</taxon>
        <taxon>Leptospirales</taxon>
        <taxon>Leptospiraceae</taxon>
        <taxon>Leptospira</taxon>
    </lineage>
</organism>
<dbReference type="Gene3D" id="3.40.50.450">
    <property type="match status" value="1"/>
</dbReference>
<dbReference type="InterPro" id="IPR003488">
    <property type="entry name" value="DprA"/>
</dbReference>
<evidence type="ECO:0000313" key="4">
    <source>
        <dbReference type="Proteomes" id="UP000297609"/>
    </source>
</evidence>
<dbReference type="GO" id="GO:0009294">
    <property type="term" value="P:DNA-mediated transformation"/>
    <property type="evidence" value="ECO:0007669"/>
    <property type="project" value="InterPro"/>
</dbReference>
<reference evidence="3" key="1">
    <citation type="journal article" date="2019" name="PLoS Negl. Trop. Dis.">
        <title>Revisiting the worldwide diversity of Leptospira species in the environment.</title>
        <authorList>
            <person name="Vincent A.T."/>
            <person name="Schiettekatte O."/>
            <person name="Bourhy P."/>
            <person name="Veyrier F.J."/>
            <person name="Picardeau M."/>
        </authorList>
    </citation>
    <scope>NUCLEOTIDE SEQUENCE [LARGE SCALE GENOMIC DNA]</scope>
    <source>
        <strain evidence="3">201702454</strain>
    </source>
</reference>
<comment type="similarity">
    <text evidence="1">Belongs to the DprA/Smf family.</text>
</comment>
<dbReference type="Proteomes" id="UP000297609">
    <property type="component" value="Unassembled WGS sequence"/>
</dbReference>
<dbReference type="InterPro" id="IPR057666">
    <property type="entry name" value="DrpA_SLOG"/>
</dbReference>
<name>A0A4R9JUN7_9LEPT</name>
<evidence type="ECO:0000256" key="1">
    <source>
        <dbReference type="ARBA" id="ARBA00006525"/>
    </source>
</evidence>
<gene>
    <name evidence="3" type="primary">dprA</name>
    <name evidence="3" type="ORF">EHQ59_01645</name>
</gene>
<dbReference type="Pfam" id="PF02481">
    <property type="entry name" value="DNA_processg_A"/>
    <property type="match status" value="1"/>
</dbReference>
<dbReference type="OrthoDB" id="9785707at2"/>
<dbReference type="RefSeq" id="WP_135617411.1">
    <property type="nucleotide sequence ID" value="NZ_RQGG01000007.1"/>
</dbReference>
<proteinExistence type="inferred from homology"/>
<evidence type="ECO:0000313" key="3">
    <source>
        <dbReference type="EMBL" id="TGL55980.1"/>
    </source>
</evidence>